<keyword evidence="4" id="KW-0808">Transferase</keyword>
<accession>Q5LGD1</accession>
<dbReference type="KEGG" id="bfs:BF9343_1028"/>
<keyword evidence="9" id="KW-1185">Reference proteome</keyword>
<dbReference type="AlphaFoldDB" id="Q5LGD1"/>
<evidence type="ECO:0000256" key="3">
    <source>
        <dbReference type="ARBA" id="ARBA00022603"/>
    </source>
</evidence>
<dbReference type="REBASE" id="312893">
    <property type="entry name" value="M.BfaSIV"/>
</dbReference>
<dbReference type="SUPFAM" id="SSF53335">
    <property type="entry name" value="S-adenosyl-L-methionine-dependent methyltransferases"/>
    <property type="match status" value="1"/>
</dbReference>
<evidence type="ECO:0000313" key="8">
    <source>
        <dbReference type="EMBL" id="CAH06809.1"/>
    </source>
</evidence>
<dbReference type="PaxDb" id="272559-BF9343_1028"/>
<evidence type="ECO:0000256" key="1">
    <source>
        <dbReference type="ARBA" id="ARBA00006594"/>
    </source>
</evidence>
<protein>
    <recommendedName>
        <fullName evidence="2">site-specific DNA-methyltransferase (adenine-specific)</fullName>
        <ecNumber evidence="2">2.1.1.72</ecNumber>
    </recommendedName>
</protein>
<dbReference type="GO" id="GO:0003677">
    <property type="term" value="F:DNA binding"/>
    <property type="evidence" value="ECO:0007669"/>
    <property type="project" value="InterPro"/>
</dbReference>
<evidence type="ECO:0000256" key="2">
    <source>
        <dbReference type="ARBA" id="ARBA00011900"/>
    </source>
</evidence>
<evidence type="ECO:0000256" key="5">
    <source>
        <dbReference type="ARBA" id="ARBA00022691"/>
    </source>
</evidence>
<dbReference type="InterPro" id="IPR038333">
    <property type="entry name" value="T1MK-like_N_sf"/>
</dbReference>
<evidence type="ECO:0000313" key="9">
    <source>
        <dbReference type="Proteomes" id="UP000006731"/>
    </source>
</evidence>
<evidence type="ECO:0000256" key="6">
    <source>
        <dbReference type="ARBA" id="ARBA00022747"/>
    </source>
</evidence>
<dbReference type="InterPro" id="IPR051537">
    <property type="entry name" value="DNA_Adenine_Mtase"/>
</dbReference>
<dbReference type="EMBL" id="CR626927">
    <property type="protein sequence ID" value="CAH06809.1"/>
    <property type="molecule type" value="Genomic_DNA"/>
</dbReference>
<keyword evidence="6" id="KW-0680">Restriction system</keyword>
<reference evidence="8 9" key="1">
    <citation type="journal article" date="2005" name="Science">
        <title>Extensive DNA inversions in the B. fragilis genome control variable gene expression.</title>
        <authorList>
            <person name="Cerdeno-Tarraga A.M."/>
            <person name="Patrick S."/>
            <person name="Crosmann L."/>
            <person name="Blakely G."/>
            <person name="Abratt V."/>
            <person name="Lennard N."/>
            <person name="Duerden B."/>
            <person name="Poxton I."/>
            <person name="Harris B."/>
            <person name="Quail M.A."/>
            <person name="Barron A."/>
            <person name="Clarck L."/>
            <person name="Corton C."/>
            <person name="Doggett J."/>
            <person name="Holden M.T.G."/>
            <person name="Larke N."/>
            <person name="Line A."/>
            <person name="Lord A."/>
            <person name="Norbertczak H."/>
            <person name="Ormond D."/>
            <person name="Price C."/>
            <person name="Rabbinowitsch E."/>
            <person name="Woodward J."/>
            <person name="Barrel B.G."/>
            <person name="Parkhill J."/>
        </authorList>
    </citation>
    <scope>NUCLEOTIDE SEQUENCE [LARGE SCALE GENOMIC DNA]</scope>
    <source>
        <strain evidence="9">ATCC 25285 / DSM 2151 / CCUG 4856 / JCM 11019 / LMG 10263 / NCTC 9343 / Onslow / VPI 2553 / EN-2</strain>
    </source>
</reference>
<dbReference type="PANTHER" id="PTHR42933">
    <property type="entry name" value="SLR6095 PROTEIN"/>
    <property type="match status" value="1"/>
</dbReference>
<proteinExistence type="inferred from homology"/>
<dbReference type="GO" id="GO:0009007">
    <property type="term" value="F:site-specific DNA-methyltransferase (adenine-specific) activity"/>
    <property type="evidence" value="ECO:0007669"/>
    <property type="project" value="UniProtKB-EC"/>
</dbReference>
<organism evidence="8 9">
    <name type="scientific">Bacteroides fragilis (strain ATCC 25285 / DSM 2151 / CCUG 4856 / JCM 11019 / LMG 10263 / NCTC 9343 / Onslow / VPI 2553 / EN-2)</name>
    <dbReference type="NCBI Taxonomy" id="272559"/>
    <lineage>
        <taxon>Bacteria</taxon>
        <taxon>Pseudomonadati</taxon>
        <taxon>Bacteroidota</taxon>
        <taxon>Bacteroidia</taxon>
        <taxon>Bacteroidales</taxon>
        <taxon>Bacteroidaceae</taxon>
        <taxon>Bacteroides</taxon>
    </lineage>
</organism>
<dbReference type="BioCyc" id="BFRA272559:G1GHZ-1122-MONOMER"/>
<name>Q5LGD1_BACFN</name>
<dbReference type="Gene3D" id="3.40.50.150">
    <property type="entry name" value="Vaccinia Virus protein VP39"/>
    <property type="match status" value="1"/>
</dbReference>
<dbReference type="Pfam" id="PF02384">
    <property type="entry name" value="N6_Mtase"/>
    <property type="match status" value="1"/>
</dbReference>
<dbReference type="GO" id="GO:0009307">
    <property type="term" value="P:DNA restriction-modification system"/>
    <property type="evidence" value="ECO:0007669"/>
    <property type="project" value="UniProtKB-KW"/>
</dbReference>
<gene>
    <name evidence="8" type="ORF">BF9343_1028</name>
</gene>
<dbReference type="PRINTS" id="PR00507">
    <property type="entry name" value="N12N6MTFRASE"/>
</dbReference>
<dbReference type="Proteomes" id="UP000006731">
    <property type="component" value="Chromosome"/>
</dbReference>
<dbReference type="Pfam" id="PF12161">
    <property type="entry name" value="HsdM_N"/>
    <property type="match status" value="1"/>
</dbReference>
<dbReference type="Gene3D" id="1.20.1260.30">
    <property type="match status" value="2"/>
</dbReference>
<dbReference type="GeneID" id="60366430"/>
<dbReference type="InterPro" id="IPR022749">
    <property type="entry name" value="D12N6_MeTrfase_N"/>
</dbReference>
<dbReference type="InterPro" id="IPR029063">
    <property type="entry name" value="SAM-dependent_MTases_sf"/>
</dbReference>
<dbReference type="GO" id="GO:0008170">
    <property type="term" value="F:N-methyltransferase activity"/>
    <property type="evidence" value="ECO:0007669"/>
    <property type="project" value="InterPro"/>
</dbReference>
<comment type="similarity">
    <text evidence="1">Belongs to the N(4)/N(6)-methyltransferase family.</text>
</comment>
<dbReference type="RefSeq" id="WP_010992295.1">
    <property type="nucleotide sequence ID" value="NC_003228.3"/>
</dbReference>
<dbReference type="GO" id="GO:0032259">
    <property type="term" value="P:methylation"/>
    <property type="evidence" value="ECO:0007669"/>
    <property type="project" value="UniProtKB-KW"/>
</dbReference>
<dbReference type="InterPro" id="IPR003356">
    <property type="entry name" value="DNA_methylase_A-5"/>
</dbReference>
<evidence type="ECO:0000256" key="7">
    <source>
        <dbReference type="ARBA" id="ARBA00047942"/>
    </source>
</evidence>
<keyword evidence="3" id="KW-0489">Methyltransferase</keyword>
<comment type="catalytic activity">
    <reaction evidence="7">
        <text>a 2'-deoxyadenosine in DNA + S-adenosyl-L-methionine = an N(6)-methyl-2'-deoxyadenosine in DNA + S-adenosyl-L-homocysteine + H(+)</text>
        <dbReference type="Rhea" id="RHEA:15197"/>
        <dbReference type="Rhea" id="RHEA-COMP:12418"/>
        <dbReference type="Rhea" id="RHEA-COMP:12419"/>
        <dbReference type="ChEBI" id="CHEBI:15378"/>
        <dbReference type="ChEBI" id="CHEBI:57856"/>
        <dbReference type="ChEBI" id="CHEBI:59789"/>
        <dbReference type="ChEBI" id="CHEBI:90615"/>
        <dbReference type="ChEBI" id="CHEBI:90616"/>
        <dbReference type="EC" id="2.1.1.72"/>
    </reaction>
</comment>
<dbReference type="HOGENOM" id="CLU_013049_6_0_10"/>
<sequence>MAIKKTQLYSILWESCNILRGSMDASQYKNYVLTMLFLKYISDKVQSDSDIFFDLPEGCFFNDIVALKGKPNIGEEIQKKLHVIARANPRLDHIINEADFDDSTKLGTGKAKVDTLTSLISVFQRDFLDFSKNRAGDDDLIGDAYEYLMKNFAAESGKKKGQFYTPAEVSRLMARLIGIHKDNRPQISIYDPTCGSGSLLLRAAAEYTKHRDGVSIFGQELDGATRGMAVMNMYLHGYDDPELEVGDTIEKPFFKSTPNQLETFNYVVANPPFSQKGWIKGEIKINDTFGRWGNSDNLPPIPPIGYEDYAFLLHIIKSINSQGRGACILPNGVLFRGNEEEAVRRKIIEKRYIRGIISLPTNLFFGTGIPACIVIIDKAKTSTSKGIFMIDARSGFTKDGAKNRLREQDIRRVFDAWEALENLEANGNLDDKEETIPHYARFVPYTEITNERNDCNLNVSRYITPVDTEIQQDLYAHLKLNGGLPTKDVEEGFSYLWRHCPTLKNELFEPLEENYYKLRVGRNEIPNTIIHNKEFSTLSGFFSDAIEEWYKLVSQQMFALAPGCQPKKLIADWSESLLEMLSEIDGLVDKYTIYDILLNYWNSAMQDDCYLISRYGWTVELSCDVLTTDKKSKEVKFVPKKNPTFRDYNCDLLPVHVVVNHYFKEENEAVNEAEERVSQLKGEIEQMEEEYPEELNDTVTEIISKYIYAICPKPLKGEKDVLETYLAINEKGKIGKEKREAIIAKNRNVFDRLSDMSVNAIKYRLKEVVNYAALPDDTIKLYKQYIDLNRELANAKTDVKQKISKLTKLVVAKYPTLQESEIKGMVVNDKWHTAIVGGAISAAFDVTVDIEQQVTALVDRYARRLSDIDASVRELEEKVNAHLAKMGFEL</sequence>
<evidence type="ECO:0000256" key="4">
    <source>
        <dbReference type="ARBA" id="ARBA00022679"/>
    </source>
</evidence>
<accession>A0A380YVT5</accession>
<dbReference type="REBASE" id="378130">
    <property type="entry name" value="M.Bfr9343II"/>
</dbReference>
<dbReference type="eggNOG" id="COG0286">
    <property type="taxonomic scope" value="Bacteria"/>
</dbReference>
<dbReference type="EC" id="2.1.1.72" evidence="2"/>
<dbReference type="PANTHER" id="PTHR42933:SF3">
    <property type="entry name" value="TYPE I RESTRICTION ENZYME MJAVIII METHYLASE SUBUNIT"/>
    <property type="match status" value="1"/>
</dbReference>
<keyword evidence="5" id="KW-0949">S-adenosyl-L-methionine</keyword>